<dbReference type="Pfam" id="PF13365">
    <property type="entry name" value="Trypsin_2"/>
    <property type="match status" value="1"/>
</dbReference>
<gene>
    <name evidence="1" type="ORF">IAA81_06940</name>
</gene>
<dbReference type="AlphaFoldDB" id="A0A9D9HQG4"/>
<proteinExistence type="predicted"/>
<reference evidence="1" key="2">
    <citation type="journal article" date="2021" name="PeerJ">
        <title>Extensive microbial diversity within the chicken gut microbiome revealed by metagenomics and culture.</title>
        <authorList>
            <person name="Gilroy R."/>
            <person name="Ravi A."/>
            <person name="Getino M."/>
            <person name="Pursley I."/>
            <person name="Horton D.L."/>
            <person name="Alikhan N.F."/>
            <person name="Baker D."/>
            <person name="Gharbi K."/>
            <person name="Hall N."/>
            <person name="Watson M."/>
            <person name="Adriaenssens E.M."/>
            <person name="Foster-Nyarko E."/>
            <person name="Jarju S."/>
            <person name="Secka A."/>
            <person name="Antonio M."/>
            <person name="Oren A."/>
            <person name="Chaudhuri R.R."/>
            <person name="La Ragione R."/>
            <person name="Hildebrand F."/>
            <person name="Pallen M.J."/>
        </authorList>
    </citation>
    <scope>NUCLEOTIDE SEQUENCE</scope>
    <source>
        <strain evidence="1">10532</strain>
    </source>
</reference>
<dbReference type="InterPro" id="IPR036034">
    <property type="entry name" value="PDZ_sf"/>
</dbReference>
<organism evidence="1 2">
    <name type="scientific">Candidatus Gallitreponema excrementavium</name>
    <dbReference type="NCBI Taxonomy" id="2840840"/>
    <lineage>
        <taxon>Bacteria</taxon>
        <taxon>Pseudomonadati</taxon>
        <taxon>Spirochaetota</taxon>
        <taxon>Spirochaetia</taxon>
        <taxon>Spirochaetales</taxon>
        <taxon>Candidatus Gallitreponema</taxon>
    </lineage>
</organism>
<name>A0A9D9HQG4_9SPIR</name>
<evidence type="ECO:0000313" key="1">
    <source>
        <dbReference type="EMBL" id="MBO8457948.1"/>
    </source>
</evidence>
<accession>A0A9D9HQG4</accession>
<protein>
    <submittedName>
        <fullName evidence="1">Trypsin-like peptidase domain-containing protein</fullName>
    </submittedName>
</protein>
<dbReference type="PANTHER" id="PTHR22939">
    <property type="entry name" value="SERINE PROTEASE FAMILY S1C HTRA-RELATED"/>
    <property type="match status" value="1"/>
</dbReference>
<dbReference type="InterPro" id="IPR001940">
    <property type="entry name" value="Peptidase_S1C"/>
</dbReference>
<dbReference type="Proteomes" id="UP000823638">
    <property type="component" value="Unassembled WGS sequence"/>
</dbReference>
<comment type="caution">
    <text evidence="1">The sequence shown here is derived from an EMBL/GenBank/DDBJ whole genome shotgun (WGS) entry which is preliminary data.</text>
</comment>
<dbReference type="SUPFAM" id="SSF50494">
    <property type="entry name" value="Trypsin-like serine proteases"/>
    <property type="match status" value="1"/>
</dbReference>
<dbReference type="InterPro" id="IPR009003">
    <property type="entry name" value="Peptidase_S1_PA"/>
</dbReference>
<evidence type="ECO:0000313" key="2">
    <source>
        <dbReference type="Proteomes" id="UP000823638"/>
    </source>
</evidence>
<sequence>MKKIFRIVVVLVLTAGLFSCRTVKETYSEKTAYSPERTLSYNIENINNLSETNLTQAIVQSKLLMADNPDSETVLALYEGLVGKLQTRFNGYYEKKDYLNALSDYSSLTVLGVPPENITLDKINSGLYTLWTQKNYTSLVSLFERKDNVKAEEGKAPPSEKVSELIEGTVTIWVDRGIRLQQGRGVPERVIGSGFFIEESGYIITNYHVISSEVDPEYEGFSRMYIKLSENDNSRIPAKVIGWDEVLDLALIKAEIKAPYVFSLGSSDDLEVGDIIYAIGSPGGLEKTLTSGIVSSINRRFLSMGSIMQIDAAINQGNSGGPIIDQKGRVQAVVFAGIENFEGLNFAIPVEYLKLILPYLFEGGEVSHPWIGAYGQNYQIVGDTGEISTGAEILYTLPGSPSDLGGITEPVKIVSCNGRKIYSLQDLQNNIISFMPGTIINLTDSEGKDYFISLDKRPDLPGKEILEKDVNERAFIPLFGMKLDYTGGKLWPRYTINSVVPGGIADESGLSVLDPITVRKVDVDEDSGYVFIQFDIKKRKGGYMEVVLALAAPLDSPDYL</sequence>
<dbReference type="EMBL" id="JADIMM010000080">
    <property type="protein sequence ID" value="MBO8457948.1"/>
    <property type="molecule type" value="Genomic_DNA"/>
</dbReference>
<reference evidence="1" key="1">
    <citation type="submission" date="2020-10" db="EMBL/GenBank/DDBJ databases">
        <authorList>
            <person name="Gilroy R."/>
        </authorList>
    </citation>
    <scope>NUCLEOTIDE SEQUENCE</scope>
    <source>
        <strain evidence="1">10532</strain>
    </source>
</reference>
<dbReference type="GO" id="GO:0004252">
    <property type="term" value="F:serine-type endopeptidase activity"/>
    <property type="evidence" value="ECO:0007669"/>
    <property type="project" value="InterPro"/>
</dbReference>
<dbReference type="PROSITE" id="PS51257">
    <property type="entry name" value="PROKAR_LIPOPROTEIN"/>
    <property type="match status" value="1"/>
</dbReference>
<dbReference type="InterPro" id="IPR043504">
    <property type="entry name" value="Peptidase_S1_PA_chymotrypsin"/>
</dbReference>
<dbReference type="PANTHER" id="PTHR22939:SF129">
    <property type="entry name" value="SERINE PROTEASE HTRA2, MITOCHONDRIAL"/>
    <property type="match status" value="1"/>
</dbReference>
<dbReference type="GO" id="GO:0006508">
    <property type="term" value="P:proteolysis"/>
    <property type="evidence" value="ECO:0007669"/>
    <property type="project" value="InterPro"/>
</dbReference>
<dbReference type="Gene3D" id="2.30.42.10">
    <property type="match status" value="1"/>
</dbReference>
<dbReference type="PRINTS" id="PR00834">
    <property type="entry name" value="PROTEASES2C"/>
</dbReference>
<dbReference type="SUPFAM" id="SSF50156">
    <property type="entry name" value="PDZ domain-like"/>
    <property type="match status" value="1"/>
</dbReference>
<dbReference type="Gene3D" id="2.40.10.10">
    <property type="entry name" value="Trypsin-like serine proteases"/>
    <property type="match status" value="2"/>
</dbReference>